<reference evidence="3" key="1">
    <citation type="submission" date="2021-06" db="EMBL/GenBank/DDBJ databases">
        <authorList>
            <person name="Hodson N. C."/>
            <person name="Mongue J. A."/>
            <person name="Jaron S. K."/>
        </authorList>
    </citation>
    <scope>NUCLEOTIDE SEQUENCE</scope>
</reference>
<evidence type="ECO:0000313" key="3">
    <source>
        <dbReference type="EMBL" id="CAG7838010.1"/>
    </source>
</evidence>
<feature type="compositionally biased region" description="Polar residues" evidence="2">
    <location>
        <begin position="603"/>
        <end position="638"/>
    </location>
</feature>
<feature type="region of interest" description="Disordered" evidence="2">
    <location>
        <begin position="966"/>
        <end position="1041"/>
    </location>
</feature>
<feature type="compositionally biased region" description="Polar residues" evidence="2">
    <location>
        <begin position="966"/>
        <end position="976"/>
    </location>
</feature>
<feature type="compositionally biased region" description="Basic residues" evidence="2">
    <location>
        <begin position="701"/>
        <end position="715"/>
    </location>
</feature>
<feature type="compositionally biased region" description="Basic and acidic residues" evidence="2">
    <location>
        <begin position="641"/>
        <end position="658"/>
    </location>
</feature>
<name>A0A8J2MFJ4_9HEXA</name>
<evidence type="ECO:0000313" key="4">
    <source>
        <dbReference type="Proteomes" id="UP000708208"/>
    </source>
</evidence>
<feature type="compositionally biased region" description="Basic residues" evidence="2">
    <location>
        <begin position="74"/>
        <end position="87"/>
    </location>
</feature>
<feature type="region of interest" description="Disordered" evidence="2">
    <location>
        <begin position="66"/>
        <end position="109"/>
    </location>
</feature>
<dbReference type="OrthoDB" id="10689564at2759"/>
<feature type="compositionally biased region" description="Polar residues" evidence="2">
    <location>
        <begin position="1032"/>
        <end position="1041"/>
    </location>
</feature>
<feature type="compositionally biased region" description="Basic and acidic residues" evidence="2">
    <location>
        <begin position="480"/>
        <end position="489"/>
    </location>
</feature>
<evidence type="ECO:0000256" key="1">
    <source>
        <dbReference type="SAM" id="Coils"/>
    </source>
</evidence>
<feature type="compositionally biased region" description="Low complexity" evidence="2">
    <location>
        <begin position="997"/>
        <end position="1011"/>
    </location>
</feature>
<protein>
    <submittedName>
        <fullName evidence="3">Uncharacterized protein</fullName>
    </submittedName>
</protein>
<feature type="compositionally biased region" description="Polar residues" evidence="2">
    <location>
        <begin position="983"/>
        <end position="996"/>
    </location>
</feature>
<feature type="region of interest" description="Disordered" evidence="2">
    <location>
        <begin position="181"/>
        <end position="205"/>
    </location>
</feature>
<gene>
    <name evidence="3" type="ORF">AFUS01_LOCUS47033</name>
</gene>
<sequence length="1203" mass="131435">MLNDYNATPSLMYSRAGVGIKKQRFISLKSGKQESSSSFSSRRAFKSTFSTFDMKQVKQLTEHIAPESHVAPQRSHRVSPSKNKKSQKGISKNVSFVEPEVENGSKKSLRKIKRLRSRNPLVPSNLDNENCGRNVSNARTFKKSVTVSANPEPCYASKLHPAIAVITKTEVQFALANESLTTTDSNGVDSNVSSPRPDRPIPPSDAEAMGFNFNDDSDNLSGHQLSVKLQKQSVDLDNCGARSEHSADSPSLTGSNLASITNINCNNINNPTNQYQRSSDAVKSSDIIREEIRLRRSLFFGSPDIGSELRSNSRTSEHQEDYLNMNGYAKSTHFGFRQTTDRKFVSSSSQGLARFETSVSPSKSSGLARSTEMNLPKLYSVHNIQQQPNGHGLKSSQSVTHVTQTSKLPTFSSGSNIRSNASSTASIKTTNANQRCLYSRMPVQSLRSVKHVESTADDATGQWVSGNEFFKPRPTTNESKAAESRRETMPTRFGNGNSNGMPGCGIPGRKSSPESQTNNEIRRGSVYSSLGSKLPTYNSGVKKPVESVPFYMMNLYKNRNNPSSTSAVTLESKHGLPSSQSAGFSGVSTGVVKQRTIQYQSKIAEQSSNHGSPPSPLVRSSTYVKSTSPLAPDSNTPVIDSVHRVSDSPKSTRNEDNNGKNSMSTRKSLPMTGIPSPRTPRLRYSSPSDNKENCKNASPKGQHRSFAKTTVKKPLSRPPQEAMPVNFPLARDGSTSSSIVSTFSSEEHSSCGSGYATADADKAISDSEFLIDDEISDQPDLTLTFKDSSLILSPSSSGESLISCDLMLDYKDSSCSGLVPGDSVLLVDEPCLGGSGKESSGRKSNLRIETTSSSGVPQINMVNTTSANSSRRSLGSLQGQNGSISPIATSTPYSANKQLSKGSNLSGRGMPNQHPSHSGSRLILYQQNHSSSTGNIQRHGKYSGVPIPSASPAIETNVVENSSITENQLVGSSPGNTKLRAFNSRSPQRQSIGTPKSTSTKVPSPIVSSPKSVKHRRNEVTSNHHNKESQENLENSISPDSVSDNFIKEIVTEVVEYKNKLKELLTVLETNERDMSDKDEVIRKQQQEIEFWKSRYTEAVKKAYDDTDTEDSVISHNYEADSWHKEKQVTLRKDMVNSAVQTESNYPSRAAVTYPEEHDKMGQLVRILQFKYFLSSVSAGGLHHRIRIKKLKPGDYWVSTVNI</sequence>
<feature type="region of interest" description="Disordered" evidence="2">
    <location>
        <begin position="833"/>
        <end position="919"/>
    </location>
</feature>
<organism evidence="3 4">
    <name type="scientific">Allacma fusca</name>
    <dbReference type="NCBI Taxonomy" id="39272"/>
    <lineage>
        <taxon>Eukaryota</taxon>
        <taxon>Metazoa</taxon>
        <taxon>Ecdysozoa</taxon>
        <taxon>Arthropoda</taxon>
        <taxon>Hexapoda</taxon>
        <taxon>Collembola</taxon>
        <taxon>Symphypleona</taxon>
        <taxon>Sminthuridae</taxon>
        <taxon>Allacma</taxon>
    </lineage>
</organism>
<dbReference type="EMBL" id="CAJVCH010571624">
    <property type="protein sequence ID" value="CAG7838010.1"/>
    <property type="molecule type" value="Genomic_DNA"/>
</dbReference>
<feature type="compositionally biased region" description="Polar residues" evidence="2">
    <location>
        <begin position="577"/>
        <end position="587"/>
    </location>
</feature>
<feature type="region of interest" description="Disordered" evidence="2">
    <location>
        <begin position="563"/>
        <end position="587"/>
    </location>
</feature>
<evidence type="ECO:0000256" key="2">
    <source>
        <dbReference type="SAM" id="MobiDB-lite"/>
    </source>
</evidence>
<dbReference type="AlphaFoldDB" id="A0A8J2MFJ4"/>
<keyword evidence="1" id="KW-0175">Coiled coil</keyword>
<proteinExistence type="predicted"/>
<feature type="coiled-coil region" evidence="1">
    <location>
        <begin position="1047"/>
        <end position="1102"/>
    </location>
</feature>
<comment type="caution">
    <text evidence="3">The sequence shown here is derived from an EMBL/GenBank/DDBJ whole genome shotgun (WGS) entry which is preliminary data.</text>
</comment>
<feature type="compositionally biased region" description="Polar residues" evidence="2">
    <location>
        <begin position="181"/>
        <end position="192"/>
    </location>
</feature>
<feature type="compositionally biased region" description="Polar residues" evidence="2">
    <location>
        <begin position="847"/>
        <end position="906"/>
    </location>
</feature>
<feature type="region of interest" description="Disordered" evidence="2">
    <location>
        <begin position="603"/>
        <end position="730"/>
    </location>
</feature>
<feature type="region of interest" description="Disordered" evidence="2">
    <location>
        <begin position="388"/>
        <end position="426"/>
    </location>
</feature>
<dbReference type="Proteomes" id="UP000708208">
    <property type="component" value="Unassembled WGS sequence"/>
</dbReference>
<feature type="region of interest" description="Disordered" evidence="2">
    <location>
        <begin position="464"/>
        <end position="520"/>
    </location>
</feature>
<keyword evidence="4" id="KW-1185">Reference proteome</keyword>
<feature type="compositionally biased region" description="Low complexity" evidence="2">
    <location>
        <begin position="395"/>
        <end position="423"/>
    </location>
</feature>
<accession>A0A8J2MFJ4</accession>